<dbReference type="InterPro" id="IPR028098">
    <property type="entry name" value="Glyco_trans_4-like_N"/>
</dbReference>
<dbReference type="Gene3D" id="3.40.50.2000">
    <property type="entry name" value="Glycogen Phosphorylase B"/>
    <property type="match status" value="2"/>
</dbReference>
<dbReference type="RefSeq" id="WP_125205777.1">
    <property type="nucleotide sequence ID" value="NZ_AP025739.1"/>
</dbReference>
<organism evidence="1 2">
    <name type="scientific">Capsulimonas corticalis</name>
    <dbReference type="NCBI Taxonomy" id="2219043"/>
    <lineage>
        <taxon>Bacteria</taxon>
        <taxon>Bacillati</taxon>
        <taxon>Armatimonadota</taxon>
        <taxon>Armatimonadia</taxon>
        <taxon>Capsulimonadales</taxon>
        <taxon>Capsulimonadaceae</taxon>
        <taxon>Capsulimonas</taxon>
    </lineage>
</organism>
<evidence type="ECO:0000313" key="1">
    <source>
        <dbReference type="EMBL" id="BDI32937.1"/>
    </source>
</evidence>
<sequence length="402" mass="45173">MHFETKRLRVLHVITHLAVGGAAETVIASCRMSHPEIESAICCGQTPAGEDSWDDLTDFAGIQVSRLPSLRRSVHPWVDALAYKTLTEKLRREKWDVVHTHGSKAGILGRMAASAAGVPAIVHTVHGWGHHERQSPQARWMFVSAERRAARITDRMIVVADANREKGLRDQIGVREQYVTVLPGIDIARFRDVVVDRGALRREFGIPEDAQVIGTISRLATQKAPEDFVRVASEVCKRFPKAHFVFIGDGPLRKLYLDDIKNAGLEDRMHLLGYRDDVPRLLRLFDVFLLTSLWEGLPRVFSQAMCASLPIVATNVDGAPEAIEDNVTGYLVEPKDVARLADRVIHLLENPKVRMEMGQKGLEAVDPKFSEREMVQRTEDVYWSCQHKKTSSVTRAYHLQKG</sequence>
<dbReference type="FunCoup" id="A0A402CPS8">
    <property type="interactions" value="7"/>
</dbReference>
<dbReference type="InterPro" id="IPR001296">
    <property type="entry name" value="Glyco_trans_1"/>
</dbReference>
<dbReference type="OrthoDB" id="9806653at2"/>
<evidence type="ECO:0000313" key="2">
    <source>
        <dbReference type="Proteomes" id="UP000287394"/>
    </source>
</evidence>
<dbReference type="PANTHER" id="PTHR12526">
    <property type="entry name" value="GLYCOSYLTRANSFERASE"/>
    <property type="match status" value="1"/>
</dbReference>
<reference evidence="1 2" key="1">
    <citation type="journal article" date="2019" name="Int. J. Syst. Evol. Microbiol.">
        <title>Capsulimonas corticalis gen. nov., sp. nov., an aerobic capsulated bacterium, of a novel bacterial order, Capsulimonadales ord. nov., of the class Armatimonadia of the phylum Armatimonadetes.</title>
        <authorList>
            <person name="Li J."/>
            <person name="Kudo C."/>
            <person name="Tonouchi A."/>
        </authorList>
    </citation>
    <scope>NUCLEOTIDE SEQUENCE [LARGE SCALE GENOMIC DNA]</scope>
    <source>
        <strain evidence="1 2">AX-7</strain>
    </source>
</reference>
<dbReference type="EMBL" id="AP025739">
    <property type="protein sequence ID" value="BDI32937.1"/>
    <property type="molecule type" value="Genomic_DNA"/>
</dbReference>
<dbReference type="PANTHER" id="PTHR12526:SF630">
    <property type="entry name" value="GLYCOSYLTRANSFERASE"/>
    <property type="match status" value="1"/>
</dbReference>
<protein>
    <submittedName>
        <fullName evidence="1">Glycosyl transferase family 1</fullName>
    </submittedName>
</protein>
<dbReference type="Pfam" id="PF00534">
    <property type="entry name" value="Glycos_transf_1"/>
    <property type="match status" value="1"/>
</dbReference>
<keyword evidence="2" id="KW-1185">Reference proteome</keyword>
<name>A0A402CPS8_9BACT</name>
<dbReference type="Pfam" id="PF13579">
    <property type="entry name" value="Glyco_trans_4_4"/>
    <property type="match status" value="1"/>
</dbReference>
<dbReference type="SUPFAM" id="SSF53756">
    <property type="entry name" value="UDP-Glycosyltransferase/glycogen phosphorylase"/>
    <property type="match status" value="1"/>
</dbReference>
<dbReference type="GO" id="GO:0016757">
    <property type="term" value="F:glycosyltransferase activity"/>
    <property type="evidence" value="ECO:0007669"/>
    <property type="project" value="InterPro"/>
</dbReference>
<proteinExistence type="predicted"/>
<dbReference type="KEGG" id="ccot:CCAX7_49880"/>
<dbReference type="Proteomes" id="UP000287394">
    <property type="component" value="Chromosome"/>
</dbReference>
<dbReference type="CDD" id="cd03808">
    <property type="entry name" value="GT4_CapM-like"/>
    <property type="match status" value="1"/>
</dbReference>
<dbReference type="AlphaFoldDB" id="A0A402CPS8"/>
<keyword evidence="1" id="KW-0808">Transferase</keyword>
<accession>A0A402CPS8</accession>
<gene>
    <name evidence="1" type="ORF">CCAX7_49880</name>
</gene>